<evidence type="ECO:0000256" key="1">
    <source>
        <dbReference type="ARBA" id="ARBA00022460"/>
    </source>
</evidence>
<dbReference type="KEGG" id="btab:109030155"/>
<dbReference type="Pfam" id="PF00379">
    <property type="entry name" value="Chitin_bind_4"/>
    <property type="match status" value="1"/>
</dbReference>
<dbReference type="Proteomes" id="UP001152759">
    <property type="component" value="Chromosome 2"/>
</dbReference>
<dbReference type="PROSITE" id="PS00233">
    <property type="entry name" value="CHIT_BIND_RR_1"/>
    <property type="match status" value="1"/>
</dbReference>
<accession>A0A9P0A460</accession>
<keyword evidence="6" id="KW-1185">Reference proteome</keyword>
<dbReference type="PANTHER" id="PTHR10380">
    <property type="entry name" value="CUTICLE PROTEIN"/>
    <property type="match status" value="1"/>
</dbReference>
<dbReference type="InterPro" id="IPR000618">
    <property type="entry name" value="Insect_cuticle"/>
</dbReference>
<evidence type="ECO:0000256" key="2">
    <source>
        <dbReference type="PROSITE-ProRule" id="PRU00497"/>
    </source>
</evidence>
<feature type="region of interest" description="Disordered" evidence="3">
    <location>
        <begin position="60"/>
        <end position="82"/>
    </location>
</feature>
<evidence type="ECO:0000313" key="6">
    <source>
        <dbReference type="Proteomes" id="UP001152759"/>
    </source>
</evidence>
<dbReference type="AlphaFoldDB" id="A0A9P0A460"/>
<dbReference type="GO" id="GO:0062129">
    <property type="term" value="C:chitin-based extracellular matrix"/>
    <property type="evidence" value="ECO:0007669"/>
    <property type="project" value="TreeGrafter"/>
</dbReference>
<feature type="signal peptide" evidence="4">
    <location>
        <begin position="1"/>
        <end position="16"/>
    </location>
</feature>
<organism evidence="5 6">
    <name type="scientific">Bemisia tabaci</name>
    <name type="common">Sweetpotato whitefly</name>
    <name type="synonym">Aleurodes tabaci</name>
    <dbReference type="NCBI Taxonomy" id="7038"/>
    <lineage>
        <taxon>Eukaryota</taxon>
        <taxon>Metazoa</taxon>
        <taxon>Ecdysozoa</taxon>
        <taxon>Arthropoda</taxon>
        <taxon>Hexapoda</taxon>
        <taxon>Insecta</taxon>
        <taxon>Pterygota</taxon>
        <taxon>Neoptera</taxon>
        <taxon>Paraneoptera</taxon>
        <taxon>Hemiptera</taxon>
        <taxon>Sternorrhyncha</taxon>
        <taxon>Aleyrodoidea</taxon>
        <taxon>Aleyrodidae</taxon>
        <taxon>Aleyrodinae</taxon>
        <taxon>Bemisia</taxon>
    </lineage>
</organism>
<reference evidence="5" key="1">
    <citation type="submission" date="2021-12" db="EMBL/GenBank/DDBJ databases">
        <authorList>
            <person name="King R."/>
        </authorList>
    </citation>
    <scope>NUCLEOTIDE SEQUENCE</scope>
</reference>
<gene>
    <name evidence="5" type="ORF">BEMITA_LOCUS4597</name>
</gene>
<dbReference type="PROSITE" id="PS51155">
    <property type="entry name" value="CHIT_BIND_RR_2"/>
    <property type="match status" value="1"/>
</dbReference>
<keyword evidence="1 2" id="KW-0193">Cuticle</keyword>
<dbReference type="GO" id="GO:0008010">
    <property type="term" value="F:structural constituent of chitin-based larval cuticle"/>
    <property type="evidence" value="ECO:0007669"/>
    <property type="project" value="TreeGrafter"/>
</dbReference>
<keyword evidence="4" id="KW-0732">Signal</keyword>
<dbReference type="PRINTS" id="PR00947">
    <property type="entry name" value="CUTICLE"/>
</dbReference>
<protein>
    <submittedName>
        <fullName evidence="5">Uncharacterized protein</fullName>
    </submittedName>
</protein>
<evidence type="ECO:0000256" key="4">
    <source>
        <dbReference type="SAM" id="SignalP"/>
    </source>
</evidence>
<dbReference type="InterPro" id="IPR050468">
    <property type="entry name" value="Cuticle_Struct_Prot"/>
</dbReference>
<evidence type="ECO:0000256" key="3">
    <source>
        <dbReference type="SAM" id="MobiDB-lite"/>
    </source>
</evidence>
<dbReference type="EMBL" id="OU963863">
    <property type="protein sequence ID" value="CAH0385365.1"/>
    <property type="molecule type" value="Genomic_DNA"/>
</dbReference>
<feature type="compositionally biased region" description="Basic and acidic residues" evidence="3">
    <location>
        <begin position="60"/>
        <end position="70"/>
    </location>
</feature>
<name>A0A9P0A460_BEMTA</name>
<dbReference type="PANTHER" id="PTHR10380:SF173">
    <property type="entry name" value="CUTICULAR PROTEIN 47EF, ISOFORM C-RELATED"/>
    <property type="match status" value="1"/>
</dbReference>
<evidence type="ECO:0000313" key="5">
    <source>
        <dbReference type="EMBL" id="CAH0385365.1"/>
    </source>
</evidence>
<feature type="chain" id="PRO_5040468631" evidence="4">
    <location>
        <begin position="17"/>
        <end position="125"/>
    </location>
</feature>
<sequence>MKTVCVLLSLIVVAATQDLTFPNQVVPRRFIPIVEHTESRNPDGSFNLRYETANGIAQQEHSEVTVDHRGQPSVRKTGSYGYTAPDGTPVSISYIADEHGFRVAGNPLPVAAQPAAPALPLPAFL</sequence>
<proteinExistence type="predicted"/>
<dbReference type="InterPro" id="IPR031311">
    <property type="entry name" value="CHIT_BIND_RR_consensus"/>
</dbReference>